<dbReference type="InterPro" id="IPR036045">
    <property type="entry name" value="Sec1-like_sf"/>
</dbReference>
<reference evidence="3" key="1">
    <citation type="submission" date="2025-08" db="UniProtKB">
        <authorList>
            <consortium name="RefSeq"/>
        </authorList>
    </citation>
    <scope>IDENTIFICATION</scope>
</reference>
<gene>
    <name evidence="3" type="primary">LOC105360249</name>
</gene>
<proteinExistence type="inferred from homology"/>
<name>A0AAJ6YCQ3_9HYME</name>
<organism evidence="2 3">
    <name type="scientific">Ceratosolen solmsi marchali</name>
    <dbReference type="NCBI Taxonomy" id="326594"/>
    <lineage>
        <taxon>Eukaryota</taxon>
        <taxon>Metazoa</taxon>
        <taxon>Ecdysozoa</taxon>
        <taxon>Arthropoda</taxon>
        <taxon>Hexapoda</taxon>
        <taxon>Insecta</taxon>
        <taxon>Pterygota</taxon>
        <taxon>Neoptera</taxon>
        <taxon>Endopterygota</taxon>
        <taxon>Hymenoptera</taxon>
        <taxon>Apocrita</taxon>
        <taxon>Proctotrupomorpha</taxon>
        <taxon>Chalcidoidea</taxon>
        <taxon>Agaonidae</taxon>
        <taxon>Agaoninae</taxon>
        <taxon>Ceratosolen</taxon>
    </lineage>
</organism>
<dbReference type="SUPFAM" id="SSF56815">
    <property type="entry name" value="Sec1/munc18-like (SM) proteins"/>
    <property type="match status" value="1"/>
</dbReference>
<dbReference type="InterPro" id="IPR027482">
    <property type="entry name" value="Sec1-like_dom2"/>
</dbReference>
<dbReference type="RefSeq" id="XP_011495403.1">
    <property type="nucleotide sequence ID" value="XM_011497101.1"/>
</dbReference>
<dbReference type="InterPro" id="IPR043154">
    <property type="entry name" value="Sec-1-like_dom1"/>
</dbReference>
<dbReference type="PANTHER" id="PTHR11679">
    <property type="entry name" value="VESICLE PROTEIN SORTING-ASSOCIATED"/>
    <property type="match status" value="1"/>
</dbReference>
<dbReference type="Gene3D" id="3.40.50.1910">
    <property type="match status" value="2"/>
</dbReference>
<evidence type="ECO:0000313" key="2">
    <source>
        <dbReference type="Proteomes" id="UP000695007"/>
    </source>
</evidence>
<evidence type="ECO:0000313" key="3">
    <source>
        <dbReference type="RefSeq" id="XP_011495403.1"/>
    </source>
</evidence>
<dbReference type="GO" id="GO:0016192">
    <property type="term" value="P:vesicle-mediated transport"/>
    <property type="evidence" value="ECO:0007669"/>
    <property type="project" value="InterPro"/>
</dbReference>
<dbReference type="InterPro" id="IPR001619">
    <property type="entry name" value="Sec1-like"/>
</dbReference>
<dbReference type="Proteomes" id="UP000695007">
    <property type="component" value="Unplaced"/>
</dbReference>
<dbReference type="InterPro" id="IPR043155">
    <property type="entry name" value="VPS33_dom3b"/>
</dbReference>
<dbReference type="AlphaFoldDB" id="A0AAJ6YCQ3"/>
<dbReference type="InterPro" id="IPR043127">
    <property type="entry name" value="Sec-1-like_dom3a"/>
</dbReference>
<accession>A0AAJ6YCQ3</accession>
<protein>
    <submittedName>
        <fullName evidence="3">Vacuolar protein sorting-associated protein 33B</fullName>
    </submittedName>
</protein>
<dbReference type="GeneID" id="105360249"/>
<dbReference type="Pfam" id="PF00995">
    <property type="entry name" value="Sec1"/>
    <property type="match status" value="1"/>
</dbReference>
<dbReference type="KEGG" id="csol:105360249"/>
<sequence length="565" mass="63356">MDITLDDRLNSFQQISQRKLVEILDIIPGKKDFIIEQKLMKILDTFVGVTVLKKYGVDKIFKFAQGLKYTNVQRIYVVTCNLVTCQNVFDEIKAELCQTPGLSHHMLIAPFIPIAVNDLIEENGLYGLVTLRPLAWEFIRIDGNVLSLETPLFTDLYYHKNTGLLPSLARSLWTLRMVLGIPNFTFALGKHSQHILKMISAMDESLGSPSTKDEFGALILMDRSQDFVSTLLTPVTYLGLLSEVVEINIGSASLGTSQTILDPIKDQVYGEVRDKHFSNAFPTLHTKAKSLKSEQESMQSMKLAEMKHYVQTTLQKTAKIKQQLEFHISACEATVNALASKFETLHFIETSILECTRRAECLAYILQNIDDNPHRGLRLLSLLSLTSDGITNDELLTIQKTHLHAHGYQHIPLFYKLETANLLSTRAENMLTRLPNRTSKWTVNTRRLKLLPNSSKPLDLKGPTCPSYVFNGSYIPLIAQILNILNSQITDPKSFEELTNTVGCTFKGIQGPIHPQCIVICVIGGITFSEISACRLIEKSAGIRLVLTSDCILTGNKIMENLENA</sequence>
<comment type="similarity">
    <text evidence="1">Belongs to the STXBP/unc-18/SEC1 family.</text>
</comment>
<keyword evidence="2" id="KW-1185">Reference proteome</keyword>
<dbReference type="CTD" id="26276"/>
<evidence type="ECO:0000256" key="1">
    <source>
        <dbReference type="ARBA" id="ARBA00009884"/>
    </source>
</evidence>
<dbReference type="Gene3D" id="3.90.830.10">
    <property type="entry name" value="Syntaxin Binding Protein 1, Chain A, domain 2"/>
    <property type="match status" value="1"/>
</dbReference>
<dbReference type="Gene3D" id="1.25.40.850">
    <property type="match status" value="1"/>
</dbReference>
<dbReference type="Gene3D" id="3.40.50.2060">
    <property type="match status" value="1"/>
</dbReference>